<name>A0A4U8QA18_9FIRM</name>
<dbReference type="AlphaFoldDB" id="A0A4U8QA18"/>
<comment type="caution">
    <text evidence="4">The sequence shown here is derived from an EMBL/GenBank/DDBJ whole genome shotgun (WGS) entry which is preliminary data.</text>
</comment>
<dbReference type="EMBL" id="QGQD01000025">
    <property type="protein sequence ID" value="TLD01862.1"/>
    <property type="molecule type" value="Genomic_DNA"/>
</dbReference>
<feature type="transmembrane region" description="Helical" evidence="2">
    <location>
        <begin position="170"/>
        <end position="187"/>
    </location>
</feature>
<dbReference type="SUPFAM" id="SSF54001">
    <property type="entry name" value="Cysteine proteinases"/>
    <property type="match status" value="1"/>
</dbReference>
<evidence type="ECO:0000313" key="5">
    <source>
        <dbReference type="Proteomes" id="UP000306509"/>
    </source>
</evidence>
<evidence type="ECO:0000256" key="1">
    <source>
        <dbReference type="SAM" id="MobiDB-lite"/>
    </source>
</evidence>
<evidence type="ECO:0000256" key="2">
    <source>
        <dbReference type="SAM" id="Phobius"/>
    </source>
</evidence>
<feature type="transmembrane region" description="Helical" evidence="2">
    <location>
        <begin position="193"/>
        <end position="213"/>
    </location>
</feature>
<feature type="transmembrane region" description="Helical" evidence="2">
    <location>
        <begin position="30"/>
        <end position="55"/>
    </location>
</feature>
<feature type="domain" description="Transglutaminase-like" evidence="3">
    <location>
        <begin position="532"/>
        <end position="607"/>
    </location>
</feature>
<dbReference type="PANTHER" id="PTHR42736:SF1">
    <property type="entry name" value="PROTEIN-GLUTAMINE GAMMA-GLUTAMYLTRANSFERASE"/>
    <property type="match status" value="1"/>
</dbReference>
<dbReference type="RefSeq" id="WP_138002035.1">
    <property type="nucleotide sequence ID" value="NZ_QGQD01000025.1"/>
</dbReference>
<dbReference type="Proteomes" id="UP000306509">
    <property type="component" value="Unassembled WGS sequence"/>
</dbReference>
<evidence type="ECO:0000313" key="4">
    <source>
        <dbReference type="EMBL" id="TLD01862.1"/>
    </source>
</evidence>
<feature type="transmembrane region" description="Helical" evidence="2">
    <location>
        <begin position="663"/>
        <end position="685"/>
    </location>
</feature>
<dbReference type="STRING" id="180332.GCA_000797495_04329"/>
<gene>
    <name evidence="4" type="primary">tgpA_1</name>
    <name evidence="4" type="ORF">DSM106044_01231</name>
</gene>
<proteinExistence type="predicted"/>
<dbReference type="EC" id="2.3.2.13" evidence="4"/>
<reference evidence="4 5" key="1">
    <citation type="journal article" date="2019" name="Anaerobe">
        <title>Detection of Robinsoniella peoriensis in multiple bone samples of a trauma patient.</title>
        <authorList>
            <person name="Schrottner P."/>
            <person name="Hartwich K."/>
            <person name="Bunk B."/>
            <person name="Schober I."/>
            <person name="Helbig S."/>
            <person name="Rudolph W.W."/>
            <person name="Gunzer F."/>
        </authorList>
    </citation>
    <scope>NUCLEOTIDE SEQUENCE [LARGE SCALE GENOMIC DNA]</scope>
    <source>
        <strain evidence="4 5">DSM 106044</strain>
    </source>
</reference>
<feature type="transmembrane region" description="Helical" evidence="2">
    <location>
        <begin position="61"/>
        <end position="77"/>
    </location>
</feature>
<dbReference type="InterPro" id="IPR038765">
    <property type="entry name" value="Papain-like_cys_pep_sf"/>
</dbReference>
<keyword evidence="4" id="KW-0012">Acyltransferase</keyword>
<evidence type="ECO:0000259" key="3">
    <source>
        <dbReference type="SMART" id="SM00460"/>
    </source>
</evidence>
<feature type="compositionally biased region" description="Basic and acidic residues" evidence="1">
    <location>
        <begin position="633"/>
        <end position="647"/>
    </location>
</feature>
<dbReference type="PANTHER" id="PTHR42736">
    <property type="entry name" value="PROTEIN-GLUTAMINE GAMMA-GLUTAMYLTRANSFERASE"/>
    <property type="match status" value="1"/>
</dbReference>
<keyword evidence="2" id="KW-0472">Membrane</keyword>
<keyword evidence="5" id="KW-1185">Reference proteome</keyword>
<keyword evidence="2" id="KW-1133">Transmembrane helix</keyword>
<dbReference type="Pfam" id="PF01841">
    <property type="entry name" value="Transglut_core"/>
    <property type="match status" value="1"/>
</dbReference>
<accession>A0A4U8QA18</accession>
<dbReference type="SMART" id="SM00460">
    <property type="entry name" value="TGc"/>
    <property type="match status" value="1"/>
</dbReference>
<dbReference type="InterPro" id="IPR052901">
    <property type="entry name" value="Bact_TGase-like"/>
</dbReference>
<organism evidence="4 5">
    <name type="scientific">Robinsoniella peoriensis</name>
    <dbReference type="NCBI Taxonomy" id="180332"/>
    <lineage>
        <taxon>Bacteria</taxon>
        <taxon>Bacillati</taxon>
        <taxon>Bacillota</taxon>
        <taxon>Clostridia</taxon>
        <taxon>Lachnospirales</taxon>
        <taxon>Lachnospiraceae</taxon>
        <taxon>Robinsoniella</taxon>
    </lineage>
</organism>
<keyword evidence="2" id="KW-0812">Transmembrane</keyword>
<keyword evidence="4" id="KW-0808">Transferase</keyword>
<feature type="region of interest" description="Disordered" evidence="1">
    <location>
        <begin position="623"/>
        <end position="652"/>
    </location>
</feature>
<dbReference type="InterPro" id="IPR002931">
    <property type="entry name" value="Transglutaminase-like"/>
</dbReference>
<dbReference type="Gene3D" id="3.10.620.30">
    <property type="match status" value="1"/>
</dbReference>
<feature type="transmembrane region" description="Helical" evidence="2">
    <location>
        <begin position="225"/>
        <end position="247"/>
    </location>
</feature>
<protein>
    <submittedName>
        <fullName evidence="4">Protein-glutamine gamma-glutamyltransferase</fullName>
        <ecNumber evidence="4">2.3.2.13</ecNumber>
    </submittedName>
</protein>
<dbReference type="GO" id="GO:0003810">
    <property type="term" value="F:protein-glutamine gamma-glutamyltransferase activity"/>
    <property type="evidence" value="ECO:0007669"/>
    <property type="project" value="UniProtKB-EC"/>
</dbReference>
<sequence>MKNGNRNTVKKKSQITIQLENRKNSGREGLFHLLAGLLPAFLLYLGISLSFIYLLDLPVEVYYSAAFGLLILILLQLQGKYSRYVKAGTALLAAVGILFLLIRQELMLDGFLLTMNRIGQVVGRNFGIFLKVYDIGIAEELHGISLCLFWIWSCLLSASVVTVIIRLRSIVLLCISVLPLLLLELCTGENYGIIPVIMMLASVIVLLSFFVHGRKNRRAFGNGKYLAILQVSGILTVAFAALLGLMVSTVSVNSYTKAGLAEALKEGIAKTISNIRYEKEKTNSFTQGQFKGLGNLTLKDTTALEVLMDKPESLYLRGFVGSTYTQNGWKELEKSVYYEAKDLFYWLHETNFNGLNQLSLVNQLENGKTDDETVEITVQNVNANSKYIYTPYELKTDPGKIDGSKNMGDVSLKSQGLFGNRLYHYTANSNLVKRYPTLASKFYEIRNSDTAAEYAGNESYYNAFIYRNYLDIPDHQKQILKSLLKIEEASGSAHYPYEEANALIMGYLDKNIEYSEEVDTFSGNYDFMQWFLQSQKKGYSAHYATAAVLMYRYLGIPARYVEGYLVTPEDVKGVEAYEPIEITGENAHAWVEVYQDGIGWVPMEATPPYLGIMERPEFSQAPALTGDGGQSDDSGKSEKIKDEEKELKKKKTGKKAEVPVKKMLVTAAVALAVILILSLLIYVLYHRRKLANRKKSFLVADNRLAVKHLYAYILFLLHYDKTPKAKGSHYGYVGILSEKYSEDFGEKFRETLDVVQGAVYGDLDVSKEQREMAEQLKDETLHLILKKKNLFKKIKMWLIDFVF</sequence>
<feature type="transmembrane region" description="Helical" evidence="2">
    <location>
        <begin position="84"/>
        <end position="102"/>
    </location>
</feature>
<feature type="transmembrane region" description="Helical" evidence="2">
    <location>
        <begin position="143"/>
        <end position="165"/>
    </location>
</feature>